<dbReference type="SUPFAM" id="SSF74653">
    <property type="entry name" value="TolA/TonB C-terminal domain"/>
    <property type="match status" value="1"/>
</dbReference>
<feature type="compositionally biased region" description="Low complexity" evidence="1">
    <location>
        <begin position="96"/>
        <end position="105"/>
    </location>
</feature>
<dbReference type="Proteomes" id="UP000332515">
    <property type="component" value="Unassembled WGS sequence"/>
</dbReference>
<dbReference type="Gene3D" id="3.30.1150.10">
    <property type="match status" value="1"/>
</dbReference>
<keyword evidence="2" id="KW-0812">Transmembrane</keyword>
<evidence type="ECO:0000256" key="2">
    <source>
        <dbReference type="SAM" id="Phobius"/>
    </source>
</evidence>
<organism evidence="3 4">
    <name type="scientific">Segnochrobactrum spirostomi</name>
    <dbReference type="NCBI Taxonomy" id="2608987"/>
    <lineage>
        <taxon>Bacteria</taxon>
        <taxon>Pseudomonadati</taxon>
        <taxon>Pseudomonadota</taxon>
        <taxon>Alphaproteobacteria</taxon>
        <taxon>Hyphomicrobiales</taxon>
        <taxon>Segnochrobactraceae</taxon>
        <taxon>Segnochrobactrum</taxon>
    </lineage>
</organism>
<dbReference type="AlphaFoldDB" id="A0A6A7Y6V7"/>
<comment type="caution">
    <text evidence="3">The sequence shown here is derived from an EMBL/GenBank/DDBJ whole genome shotgun (WGS) entry which is preliminary data.</text>
</comment>
<accession>A0A6A7Y6V7</accession>
<feature type="region of interest" description="Disordered" evidence="1">
    <location>
        <begin position="52"/>
        <end position="247"/>
    </location>
</feature>
<keyword evidence="4" id="KW-1185">Reference proteome</keyword>
<feature type="compositionally biased region" description="Low complexity" evidence="1">
    <location>
        <begin position="174"/>
        <end position="197"/>
    </location>
</feature>
<sequence>MRWDPGVIASTVGHAAILLWILVGLPRTEPLAAPPIDAMPVDLVPISETTNVHKGSKTAPLKEVPQASPLDTAHKDRTGDDVGNATTPQQAPPTPETTKTAAEPDAAPPPPPPAEPTPAPPKEATPPPPPPPQQEPTPPTPEAPAEAPQEEAPAPTPPPPPPPQKKPPPPKPAPSESAADAAAAALKKAQQQPAKTADQNDKSKFSPDKIAALLNKAAPSGGGTASSKDPVALGSPRGQGKGKLSQSEYDALKAKIYSCWNPPPGGMDQGDSTARLEVKLNQNGMVASVSVVKMGDAPMARAVAESGRRAVLRCVPYDMLPPDKYDDWQQVNITFDPRDATGG</sequence>
<keyword evidence="2" id="KW-1133">Transmembrane helix</keyword>
<evidence type="ECO:0000313" key="4">
    <source>
        <dbReference type="Proteomes" id="UP000332515"/>
    </source>
</evidence>
<dbReference type="RefSeq" id="WP_153481472.1">
    <property type="nucleotide sequence ID" value="NZ_VWNA01000001.1"/>
</dbReference>
<feature type="compositionally biased region" description="Low complexity" evidence="1">
    <location>
        <begin position="143"/>
        <end position="153"/>
    </location>
</feature>
<dbReference type="EMBL" id="VWNA01000001">
    <property type="protein sequence ID" value="MQT13279.1"/>
    <property type="molecule type" value="Genomic_DNA"/>
</dbReference>
<feature type="compositionally biased region" description="Pro residues" evidence="1">
    <location>
        <begin position="106"/>
        <end position="142"/>
    </location>
</feature>
<dbReference type="PRINTS" id="PR01217">
    <property type="entry name" value="PRICHEXTENSN"/>
</dbReference>
<protein>
    <submittedName>
        <fullName evidence="3">TonB C-terminal domain-containing protein</fullName>
    </submittedName>
</protein>
<reference evidence="3 4" key="1">
    <citation type="submission" date="2019-09" db="EMBL/GenBank/DDBJ databases">
        <title>Segnochrobactrum spirostomi gen. nov., sp. nov., isolated from the ciliate Spirostomum cf. yagiui and description of a novel family, Segnochrobactraceae fam. nov. within the order Rhizobiales of the class Alphaproteobacteria.</title>
        <authorList>
            <person name="Akter S."/>
            <person name="Shazib S.U.A."/>
            <person name="Shin M.K."/>
        </authorList>
    </citation>
    <scope>NUCLEOTIDE SEQUENCE [LARGE SCALE GENOMIC DNA]</scope>
    <source>
        <strain evidence="3 4">Sp-1</strain>
    </source>
</reference>
<evidence type="ECO:0000313" key="3">
    <source>
        <dbReference type="EMBL" id="MQT13279.1"/>
    </source>
</evidence>
<feature type="compositionally biased region" description="Pro residues" evidence="1">
    <location>
        <begin position="154"/>
        <end position="173"/>
    </location>
</feature>
<feature type="transmembrane region" description="Helical" evidence="2">
    <location>
        <begin position="6"/>
        <end position="25"/>
    </location>
</feature>
<proteinExistence type="predicted"/>
<evidence type="ECO:0000256" key="1">
    <source>
        <dbReference type="SAM" id="MobiDB-lite"/>
    </source>
</evidence>
<gene>
    <name evidence="3" type="ORF">F0357_11620</name>
</gene>
<name>A0A6A7Y6V7_9HYPH</name>
<feature type="compositionally biased region" description="Basic and acidic residues" evidence="1">
    <location>
        <begin position="198"/>
        <end position="207"/>
    </location>
</feature>
<keyword evidence="2" id="KW-0472">Membrane</keyword>